<reference evidence="3" key="1">
    <citation type="submission" date="2020-10" db="EMBL/GenBank/DDBJ databases">
        <title>Connecting structure to function with the recovery of over 1000 high-quality activated sludge metagenome-assembled genomes encoding full-length rRNA genes using long-read sequencing.</title>
        <authorList>
            <person name="Singleton C.M."/>
            <person name="Petriglieri F."/>
            <person name="Kristensen J.M."/>
            <person name="Kirkegaard R.H."/>
            <person name="Michaelsen T.Y."/>
            <person name="Andersen M.H."/>
            <person name="Karst S.M."/>
            <person name="Dueholm M.S."/>
            <person name="Nielsen P.H."/>
            <person name="Albertsen M."/>
        </authorList>
    </citation>
    <scope>NUCLEOTIDE SEQUENCE</scope>
    <source>
        <strain evidence="3">Ribe_18-Q3-R11-54_MAXAC.001</strain>
    </source>
</reference>
<dbReference type="AlphaFoldDB" id="A0A9D7T7N6"/>
<evidence type="ECO:0000313" key="3">
    <source>
        <dbReference type="EMBL" id="MBL0003108.1"/>
    </source>
</evidence>
<dbReference type="EMBL" id="JADKGK010000009">
    <property type="protein sequence ID" value="MBL0003108.1"/>
    <property type="molecule type" value="Genomic_DNA"/>
</dbReference>
<dbReference type="Pfam" id="PF00149">
    <property type="entry name" value="Metallophos"/>
    <property type="match status" value="1"/>
</dbReference>
<dbReference type="PANTHER" id="PTHR22953">
    <property type="entry name" value="ACID PHOSPHATASE RELATED"/>
    <property type="match status" value="1"/>
</dbReference>
<dbReference type="Proteomes" id="UP000886632">
    <property type="component" value="Unassembled WGS sequence"/>
</dbReference>
<organism evidence="3 4">
    <name type="scientific">Candidatus Phosphoribacter hodrii</name>
    <dbReference type="NCBI Taxonomy" id="2953743"/>
    <lineage>
        <taxon>Bacteria</taxon>
        <taxon>Bacillati</taxon>
        <taxon>Actinomycetota</taxon>
        <taxon>Actinomycetes</taxon>
        <taxon>Micrococcales</taxon>
        <taxon>Dermatophilaceae</taxon>
        <taxon>Candidatus Phosphoribacter</taxon>
    </lineage>
</organism>
<dbReference type="GO" id="GO:0003993">
    <property type="term" value="F:acid phosphatase activity"/>
    <property type="evidence" value="ECO:0007669"/>
    <property type="project" value="InterPro"/>
</dbReference>
<comment type="caution">
    <text evidence="3">The sequence shown here is derived from an EMBL/GenBank/DDBJ whole genome shotgun (WGS) entry which is preliminary data.</text>
</comment>
<dbReference type="InterPro" id="IPR004843">
    <property type="entry name" value="Calcineurin-like_PHP"/>
</dbReference>
<dbReference type="SUPFAM" id="SSF56300">
    <property type="entry name" value="Metallo-dependent phosphatases"/>
    <property type="match status" value="1"/>
</dbReference>
<dbReference type="InterPro" id="IPR039331">
    <property type="entry name" value="PAPs-like"/>
</dbReference>
<protein>
    <submittedName>
        <fullName evidence="3">Metallophosphoesterase</fullName>
    </submittedName>
</protein>
<keyword evidence="1" id="KW-0732">Signal</keyword>
<evidence type="ECO:0000313" key="4">
    <source>
        <dbReference type="Proteomes" id="UP000886632"/>
    </source>
</evidence>
<gene>
    <name evidence="3" type="ORF">IPP00_03680</name>
</gene>
<dbReference type="InterPro" id="IPR029052">
    <property type="entry name" value="Metallo-depent_PP-like"/>
</dbReference>
<dbReference type="PANTHER" id="PTHR22953:SF153">
    <property type="entry name" value="PURPLE ACID PHOSPHATASE"/>
    <property type="match status" value="1"/>
</dbReference>
<feature type="domain" description="Calcineurin-like phosphoesterase" evidence="2">
    <location>
        <begin position="14"/>
        <end position="100"/>
    </location>
</feature>
<evidence type="ECO:0000256" key="1">
    <source>
        <dbReference type="ARBA" id="ARBA00022729"/>
    </source>
</evidence>
<evidence type="ECO:0000259" key="2">
    <source>
        <dbReference type="Pfam" id="PF00149"/>
    </source>
</evidence>
<dbReference type="Gene3D" id="3.60.21.10">
    <property type="match status" value="1"/>
</dbReference>
<name>A0A9D7T7N6_9MICO</name>
<proteinExistence type="predicted"/>
<accession>A0A9D7T7N6</accession>
<sequence>MPTDDDPQGRWYDQTIGDITVFVLDSEAPPQHQVTQQRWLEDTLTEAAATAPDTWRLVVFHRPAHSSGHHGSHAPMQEAAGWELQDWGADLVLNGHQHIYEDVLVDGLHHVTAPTGALGTVRECPAELVPQSRVCIEGAGALRLTATSQTLHVELHLADAPDTAADRITLHR</sequence>